<dbReference type="InterPro" id="IPR000571">
    <property type="entry name" value="Znf_CCCH"/>
</dbReference>
<dbReference type="PROSITE" id="PS50918">
    <property type="entry name" value="WWE"/>
    <property type="match status" value="1"/>
</dbReference>
<dbReference type="SUPFAM" id="SSF56399">
    <property type="entry name" value="ADP-ribosylation"/>
    <property type="match status" value="1"/>
</dbReference>
<comment type="similarity">
    <text evidence="4">Belongs to the ARTD/PARP family.</text>
</comment>
<dbReference type="PANTHER" id="PTHR45740">
    <property type="entry name" value="POLY [ADP-RIBOSE] POLYMERASE"/>
    <property type="match status" value="1"/>
</dbReference>
<gene>
    <name evidence="9" type="ORF">HHUSO_G15431</name>
</gene>
<comment type="subcellular location">
    <subcellularLocation>
        <location evidence="1">Nucleus</location>
    </subcellularLocation>
</comment>
<evidence type="ECO:0000259" key="8">
    <source>
        <dbReference type="PROSITE" id="PS51059"/>
    </source>
</evidence>
<protein>
    <submittedName>
        <fullName evidence="9">Protein mono-ADP-ribosyltransferase TIPARP-like</fullName>
    </submittedName>
</protein>
<dbReference type="SMART" id="SM00678">
    <property type="entry name" value="WWE"/>
    <property type="match status" value="1"/>
</dbReference>
<evidence type="ECO:0000313" key="10">
    <source>
        <dbReference type="Proteomes" id="UP001369086"/>
    </source>
</evidence>
<evidence type="ECO:0000259" key="7">
    <source>
        <dbReference type="PROSITE" id="PS50918"/>
    </source>
</evidence>
<evidence type="ECO:0000256" key="5">
    <source>
        <dbReference type="PROSITE-ProRule" id="PRU00723"/>
    </source>
</evidence>
<keyword evidence="3" id="KW-0539">Nucleus</keyword>
<organism evidence="9 10">
    <name type="scientific">Huso huso</name>
    <name type="common">Beluga</name>
    <name type="synonym">Acipenser huso</name>
    <dbReference type="NCBI Taxonomy" id="61971"/>
    <lineage>
        <taxon>Eukaryota</taxon>
        <taxon>Metazoa</taxon>
        <taxon>Chordata</taxon>
        <taxon>Craniata</taxon>
        <taxon>Vertebrata</taxon>
        <taxon>Euteleostomi</taxon>
        <taxon>Actinopterygii</taxon>
        <taxon>Chondrostei</taxon>
        <taxon>Acipenseriformes</taxon>
        <taxon>Acipenseridae</taxon>
        <taxon>Huso</taxon>
    </lineage>
</organism>
<feature type="zinc finger region" description="C3H1-type" evidence="5">
    <location>
        <begin position="179"/>
        <end position="206"/>
    </location>
</feature>
<reference evidence="9 10" key="1">
    <citation type="submission" date="2021-05" db="EMBL/GenBank/DDBJ databases">
        <authorList>
            <person name="Zahm M."/>
            <person name="Klopp C."/>
            <person name="Cabau C."/>
            <person name="Kuhl H."/>
            <person name="Suciu R."/>
            <person name="Ciorpac M."/>
            <person name="Holostenco D."/>
            <person name="Gessner J."/>
            <person name="Wuertz S."/>
            <person name="Hohne C."/>
            <person name="Stock M."/>
            <person name="Gislard M."/>
            <person name="Lluch J."/>
            <person name="Milhes M."/>
            <person name="Lampietro C."/>
            <person name="Lopez Roques C."/>
            <person name="Donnadieu C."/>
            <person name="Du K."/>
            <person name="Schartl M."/>
            <person name="Guiguen Y."/>
        </authorList>
    </citation>
    <scope>NUCLEOTIDE SEQUENCE [LARGE SCALE GENOMIC DNA]</scope>
    <source>
        <strain evidence="9">Hh-F2</strain>
        <tissue evidence="9">Blood</tissue>
    </source>
</reference>
<dbReference type="CDD" id="cd01439">
    <property type="entry name" value="TCCD_inducible_PARP_like"/>
    <property type="match status" value="1"/>
</dbReference>
<dbReference type="Proteomes" id="UP001369086">
    <property type="component" value="Unassembled WGS sequence"/>
</dbReference>
<dbReference type="Gene3D" id="3.90.228.10">
    <property type="match status" value="1"/>
</dbReference>
<evidence type="ECO:0000256" key="4">
    <source>
        <dbReference type="ARBA" id="ARBA00024347"/>
    </source>
</evidence>
<feature type="domain" description="C3H1-type" evidence="6">
    <location>
        <begin position="179"/>
        <end position="206"/>
    </location>
</feature>
<accession>A0ABR0ZC89</accession>
<evidence type="ECO:0000256" key="1">
    <source>
        <dbReference type="ARBA" id="ARBA00004123"/>
    </source>
</evidence>
<keyword evidence="5" id="KW-0862">Zinc</keyword>
<feature type="domain" description="PARP catalytic" evidence="8">
    <location>
        <begin position="405"/>
        <end position="611"/>
    </location>
</feature>
<dbReference type="SUPFAM" id="SSF117839">
    <property type="entry name" value="WWE domain"/>
    <property type="match status" value="2"/>
</dbReference>
<keyword evidence="5" id="KW-0479">Metal-binding</keyword>
<evidence type="ECO:0000313" key="9">
    <source>
        <dbReference type="EMBL" id="KAK6482423.1"/>
    </source>
</evidence>
<dbReference type="InterPro" id="IPR004170">
    <property type="entry name" value="WWE_dom"/>
</dbReference>
<comment type="pathway">
    <text evidence="2">Protein modification; protein ubiquitination.</text>
</comment>
<dbReference type="InterPro" id="IPR037197">
    <property type="entry name" value="WWE_dom_sf"/>
</dbReference>
<proteinExistence type="inferred from homology"/>
<sequence>MSYKSPPYQCVKQNKTELVLYWCLHQFLDSVTMSHPDAVTTAPCGTDQFANLRMNMCDIPPKKRKCDFQMTGNQLVTLSSPTEIVLKLPQNTSASFPIWGLIQASQAEVVWNVTPYKIDIRIVPLNAFKTEVSEPSDQVAEQQQRSGDSFFIVHESVPNWGSIFYDPVQESTFDKQYQIGKTQICDQFLLGCCSLDLRCPLHHTPFPFHWQLRRRAGYQWISVSQSAQIHLEKLYCNADSDEAILNLLDNVFTLNFDSMTVCDSDNYDEVRRLSNTTKSNCNPHFPTVWKMYWRNDYDLFVEYDESISRQLEDAIQNRALKCTFTQTGRQYEVDFSNLNQKNIATGFIREIRRRPVFRSLPALQPHLKTLSPNVFPGHGEAQPQVCLADPLEEFTCWYPPVWRPGPIEEEFTKIEVKLYEKAHLKVYELFHKTLSEADVEIVNIYQIQNTFQWDKYRRQKEYMLAKCGENKERTIERHLFHGTTTDAVDRICKNNFDPRVSGKNGSVYGRGSYFAQNASYSNDFAKPTEDGFQYMFLAKVLVGKKDTGKSGYYRPPPLLPDNPTSDLYDSCVNNPTDPTIFVIFDSCQCYPYYLIKYRVMSDVVNISEWNM</sequence>
<keyword evidence="10" id="KW-1185">Reference proteome</keyword>
<dbReference type="Pfam" id="PF02825">
    <property type="entry name" value="WWE"/>
    <property type="match status" value="1"/>
</dbReference>
<keyword evidence="5" id="KW-0863">Zinc-finger</keyword>
<dbReference type="EMBL" id="JAHFZB010000013">
    <property type="protein sequence ID" value="KAK6482423.1"/>
    <property type="molecule type" value="Genomic_DNA"/>
</dbReference>
<dbReference type="Pfam" id="PF00644">
    <property type="entry name" value="PARP"/>
    <property type="match status" value="1"/>
</dbReference>
<name>A0ABR0ZC89_HUSHU</name>
<dbReference type="PROSITE" id="PS50103">
    <property type="entry name" value="ZF_C3H1"/>
    <property type="match status" value="1"/>
</dbReference>
<dbReference type="InterPro" id="IPR012317">
    <property type="entry name" value="Poly(ADP-ribose)pol_cat_dom"/>
</dbReference>
<dbReference type="InterPro" id="IPR051712">
    <property type="entry name" value="ARTD-AVP"/>
</dbReference>
<dbReference type="PROSITE" id="PS51059">
    <property type="entry name" value="PARP_CATALYTIC"/>
    <property type="match status" value="1"/>
</dbReference>
<dbReference type="Gene3D" id="3.30.720.50">
    <property type="match status" value="1"/>
</dbReference>
<evidence type="ECO:0000256" key="2">
    <source>
        <dbReference type="ARBA" id="ARBA00004906"/>
    </source>
</evidence>
<comment type="caution">
    <text evidence="9">The sequence shown here is derived from an EMBL/GenBank/DDBJ whole genome shotgun (WGS) entry which is preliminary data.</text>
</comment>
<dbReference type="InterPro" id="IPR018123">
    <property type="entry name" value="WWE-dom_subgr"/>
</dbReference>
<evidence type="ECO:0000256" key="3">
    <source>
        <dbReference type="ARBA" id="ARBA00023242"/>
    </source>
</evidence>
<evidence type="ECO:0000259" key="6">
    <source>
        <dbReference type="PROSITE" id="PS50103"/>
    </source>
</evidence>
<dbReference type="PANTHER" id="PTHR45740:SF6">
    <property type="entry name" value="PROTEIN MONO-ADP-RIBOSYLTRANSFERASE PARP12"/>
    <property type="match status" value="1"/>
</dbReference>
<feature type="domain" description="WWE" evidence="7">
    <location>
        <begin position="275"/>
        <end position="353"/>
    </location>
</feature>